<dbReference type="PANTHER" id="PTHR43271:SF2">
    <property type="entry name" value="BLL2771 PROTEIN"/>
    <property type="match status" value="1"/>
</dbReference>
<evidence type="ECO:0000256" key="6">
    <source>
        <dbReference type="ARBA" id="ARBA00022989"/>
    </source>
</evidence>
<gene>
    <name evidence="10" type="ORF">MicloDRAFT_00013770</name>
</gene>
<dbReference type="PROSITE" id="PS50850">
    <property type="entry name" value="MFS"/>
    <property type="match status" value="1"/>
</dbReference>
<dbReference type="InterPro" id="IPR020846">
    <property type="entry name" value="MFS_dom"/>
</dbReference>
<keyword evidence="3" id="KW-0813">Transport</keyword>
<feature type="transmembrane region" description="Helical" evidence="8">
    <location>
        <begin position="348"/>
        <end position="367"/>
    </location>
</feature>
<feature type="transmembrane region" description="Helical" evidence="8">
    <location>
        <begin position="89"/>
        <end position="110"/>
    </location>
</feature>
<evidence type="ECO:0000313" key="10">
    <source>
        <dbReference type="EMBL" id="EIM30056.1"/>
    </source>
</evidence>
<feature type="transmembrane region" description="Helical" evidence="8">
    <location>
        <begin position="147"/>
        <end position="164"/>
    </location>
</feature>
<dbReference type="eggNOG" id="COG2814">
    <property type="taxonomic scope" value="Bacteria"/>
</dbReference>
<evidence type="ECO:0000256" key="8">
    <source>
        <dbReference type="SAM" id="Phobius"/>
    </source>
</evidence>
<protein>
    <submittedName>
        <fullName evidence="10">Arabinose efflux permease family protein</fullName>
    </submittedName>
</protein>
<feature type="transmembrane region" description="Helical" evidence="8">
    <location>
        <begin position="56"/>
        <end position="77"/>
    </location>
</feature>
<keyword evidence="7 8" id="KW-0472">Membrane</keyword>
<dbReference type="CDD" id="cd17324">
    <property type="entry name" value="MFS_NepI_like"/>
    <property type="match status" value="1"/>
</dbReference>
<reference evidence="10 11" key="1">
    <citation type="submission" date="2012-02" db="EMBL/GenBank/DDBJ databases">
        <title>Improved High-Quality Draft sequence of Microvirga sp. WSM3557.</title>
        <authorList>
            <consortium name="US DOE Joint Genome Institute"/>
            <person name="Lucas S."/>
            <person name="Han J."/>
            <person name="Lapidus A."/>
            <person name="Cheng J.-F."/>
            <person name="Goodwin L."/>
            <person name="Pitluck S."/>
            <person name="Peters L."/>
            <person name="Zhang X."/>
            <person name="Detter J.C."/>
            <person name="Han C."/>
            <person name="Tapia R."/>
            <person name="Land M."/>
            <person name="Hauser L."/>
            <person name="Kyrpides N."/>
            <person name="Ivanova N."/>
            <person name="Pagani I."/>
            <person name="Brau L."/>
            <person name="Yates R."/>
            <person name="O'Hara G."/>
            <person name="Rui T."/>
            <person name="Howieson J."/>
            <person name="Reeve W."/>
            <person name="Woyke T."/>
        </authorList>
    </citation>
    <scope>NUCLEOTIDE SEQUENCE [LARGE SCALE GENOMIC DNA]</scope>
    <source>
        <strain evidence="10 11">WSM3557</strain>
    </source>
</reference>
<accession>I4Z1G4</accession>
<evidence type="ECO:0000256" key="7">
    <source>
        <dbReference type="ARBA" id="ARBA00023136"/>
    </source>
</evidence>
<feature type="transmembrane region" description="Helical" evidence="8">
    <location>
        <begin position="176"/>
        <end position="196"/>
    </location>
</feature>
<dbReference type="HOGENOM" id="CLU_001265_19_3_5"/>
<feature type="transmembrane region" description="Helical" evidence="8">
    <location>
        <begin position="256"/>
        <end position="279"/>
    </location>
</feature>
<dbReference type="Proteomes" id="UP000003947">
    <property type="component" value="Unassembled WGS sequence"/>
</dbReference>
<evidence type="ECO:0000256" key="5">
    <source>
        <dbReference type="ARBA" id="ARBA00022692"/>
    </source>
</evidence>
<sequence length="422" mass="44196">MTASNQDQAMSMQGHHAGMVERTLLIGLIAFLTVVDLFGTQAILPALARNYGVTPAAMGFAVNATTMGMAVACLTVAYFSHRIDRRRGILISLAVLAIPTALLAVAPNLATFTVLRIAQGLCMASAFTLTLAYLGEHCSAMDAGGAFAAYITGNVASNLFGRLLTAGLADHLGLPATFLSLAGLNLLGAVIVYAWLTQSAMITAQDEPSRAPLSIWAEHLRNPLLRPSFAIGFCILFAFIGTFTYVNFVLVREPIAIGQMSLGLVYFVFAPSIVTTLLAGRTVQRFGTRPTFWGSLAVAGLGLPFLVVPNLTAILVGLMLVGVGTFFAQATATGFVSHAATTDRGSASGLYLASYFSGGLVGSAILGQVFDRYGWAACVTGVGASLLIAALLAIRLRPASERLLPEIERDVPTPPPTAVHSA</sequence>
<comment type="subcellular location">
    <subcellularLocation>
        <location evidence="1">Cell membrane</location>
        <topology evidence="1">Multi-pass membrane protein</topology>
    </subcellularLocation>
</comment>
<comment type="similarity">
    <text evidence="2">Belongs to the major facilitator superfamily.</text>
</comment>
<dbReference type="InterPro" id="IPR036259">
    <property type="entry name" value="MFS_trans_sf"/>
</dbReference>
<dbReference type="Gene3D" id="1.20.1250.20">
    <property type="entry name" value="MFS general substrate transporter like domains"/>
    <property type="match status" value="1"/>
</dbReference>
<dbReference type="STRING" id="864069.MicloDRAFT_00013770"/>
<dbReference type="EMBL" id="JH660640">
    <property type="protein sequence ID" value="EIM30056.1"/>
    <property type="molecule type" value="Genomic_DNA"/>
</dbReference>
<feature type="transmembrane region" description="Helical" evidence="8">
    <location>
        <begin position="291"/>
        <end position="308"/>
    </location>
</feature>
<keyword evidence="11" id="KW-1185">Reference proteome</keyword>
<dbReference type="AlphaFoldDB" id="I4Z1G4"/>
<dbReference type="PATRIC" id="fig|864069.3.peg.1525"/>
<proteinExistence type="inferred from homology"/>
<feature type="transmembrane region" description="Helical" evidence="8">
    <location>
        <begin position="24"/>
        <end position="44"/>
    </location>
</feature>
<organism evidence="10 11">
    <name type="scientific">Microvirga lotononidis</name>
    <dbReference type="NCBI Taxonomy" id="864069"/>
    <lineage>
        <taxon>Bacteria</taxon>
        <taxon>Pseudomonadati</taxon>
        <taxon>Pseudomonadota</taxon>
        <taxon>Alphaproteobacteria</taxon>
        <taxon>Hyphomicrobiales</taxon>
        <taxon>Methylobacteriaceae</taxon>
        <taxon>Microvirga</taxon>
    </lineage>
</organism>
<dbReference type="GO" id="GO:0022857">
    <property type="term" value="F:transmembrane transporter activity"/>
    <property type="evidence" value="ECO:0007669"/>
    <property type="project" value="InterPro"/>
</dbReference>
<evidence type="ECO:0000256" key="2">
    <source>
        <dbReference type="ARBA" id="ARBA00008335"/>
    </source>
</evidence>
<dbReference type="Pfam" id="PF07690">
    <property type="entry name" value="MFS_1"/>
    <property type="match status" value="1"/>
</dbReference>
<evidence type="ECO:0000256" key="3">
    <source>
        <dbReference type="ARBA" id="ARBA00022448"/>
    </source>
</evidence>
<dbReference type="PANTHER" id="PTHR43271">
    <property type="entry name" value="BLL2771 PROTEIN"/>
    <property type="match status" value="1"/>
</dbReference>
<dbReference type="InterPro" id="IPR011701">
    <property type="entry name" value="MFS"/>
</dbReference>
<evidence type="ECO:0000256" key="4">
    <source>
        <dbReference type="ARBA" id="ARBA00022475"/>
    </source>
</evidence>
<feature type="transmembrane region" description="Helical" evidence="8">
    <location>
        <begin position="116"/>
        <end position="135"/>
    </location>
</feature>
<dbReference type="SUPFAM" id="SSF103473">
    <property type="entry name" value="MFS general substrate transporter"/>
    <property type="match status" value="1"/>
</dbReference>
<feature type="transmembrane region" description="Helical" evidence="8">
    <location>
        <begin position="373"/>
        <end position="394"/>
    </location>
</feature>
<evidence type="ECO:0000256" key="1">
    <source>
        <dbReference type="ARBA" id="ARBA00004651"/>
    </source>
</evidence>
<keyword evidence="4" id="KW-1003">Cell membrane</keyword>
<name>I4Z1G4_9HYPH</name>
<dbReference type="GO" id="GO:0005886">
    <property type="term" value="C:plasma membrane"/>
    <property type="evidence" value="ECO:0007669"/>
    <property type="project" value="UniProtKB-SubCell"/>
</dbReference>
<feature type="transmembrane region" description="Helical" evidence="8">
    <location>
        <begin position="314"/>
        <end position="336"/>
    </location>
</feature>
<keyword evidence="6 8" id="KW-1133">Transmembrane helix</keyword>
<evidence type="ECO:0000313" key="11">
    <source>
        <dbReference type="Proteomes" id="UP000003947"/>
    </source>
</evidence>
<feature type="domain" description="Major facilitator superfamily (MFS) profile" evidence="9">
    <location>
        <begin position="22"/>
        <end position="401"/>
    </location>
</feature>
<keyword evidence="5 8" id="KW-0812">Transmembrane</keyword>
<evidence type="ECO:0000259" key="9">
    <source>
        <dbReference type="PROSITE" id="PS50850"/>
    </source>
</evidence>
<feature type="transmembrane region" description="Helical" evidence="8">
    <location>
        <begin position="229"/>
        <end position="250"/>
    </location>
</feature>
<dbReference type="RefSeq" id="WP_009490271.1">
    <property type="nucleotide sequence ID" value="NZ_CP141050.1"/>
</dbReference>